<comment type="caution">
    <text evidence="7">The sequence shown here is derived from an EMBL/GenBank/DDBJ whole genome shotgun (WGS) entry which is preliminary data.</text>
</comment>
<dbReference type="PRINTS" id="PR01652">
    <property type="entry name" value="SHAPEPROTEIN"/>
</dbReference>
<reference evidence="7 8" key="1">
    <citation type="journal article" date="2014" name="Int. J. Syst. Evol. Microbiol.">
        <title>Complete genome sequence of Corynebacterium casei LMG S-19264T (=DSM 44701T), isolated from a smear-ripened cheese.</title>
        <authorList>
            <consortium name="US DOE Joint Genome Institute (JGI-PGF)"/>
            <person name="Walter F."/>
            <person name="Albersmeier A."/>
            <person name="Kalinowski J."/>
            <person name="Ruckert C."/>
        </authorList>
    </citation>
    <scope>NUCLEOTIDE SEQUENCE [LARGE SCALE GENOMIC DNA]</scope>
    <source>
        <strain evidence="7 8">KCTC 12866</strain>
    </source>
</reference>
<dbReference type="GO" id="GO:0005524">
    <property type="term" value="F:ATP binding"/>
    <property type="evidence" value="ECO:0007669"/>
    <property type="project" value="UniProtKB-KW"/>
</dbReference>
<evidence type="ECO:0000313" key="8">
    <source>
        <dbReference type="Proteomes" id="UP000598271"/>
    </source>
</evidence>
<proteinExistence type="inferred from homology"/>
<dbReference type="SUPFAM" id="SSF53067">
    <property type="entry name" value="Actin-like ATPase domain"/>
    <property type="match status" value="2"/>
</dbReference>
<comment type="function">
    <text evidence="6">Forms membrane-associated dynamic filaments that are essential for cell shape determination. Acts by regulating cell wall synthesis and cell elongation, and thus cell shape. A feedback loop between cell geometry and MreB localization may maintain elongated cell shape by targeting cell wall growth to regions of negative cell wall curvature.</text>
</comment>
<comment type="subcellular location">
    <subcellularLocation>
        <location evidence="6">Cytoplasm</location>
    </subcellularLocation>
    <text evidence="6">Membrane-associated.</text>
</comment>
<evidence type="ECO:0000256" key="6">
    <source>
        <dbReference type="HAMAP-Rule" id="MF_02207"/>
    </source>
</evidence>
<dbReference type="InterPro" id="IPR004753">
    <property type="entry name" value="MreB"/>
</dbReference>
<dbReference type="InterPro" id="IPR056546">
    <property type="entry name" value="MreB_MamK-like"/>
</dbReference>
<evidence type="ECO:0000313" key="7">
    <source>
        <dbReference type="EMBL" id="GHB72734.1"/>
    </source>
</evidence>
<evidence type="ECO:0000256" key="3">
    <source>
        <dbReference type="ARBA" id="ARBA00022840"/>
    </source>
</evidence>
<evidence type="ECO:0000256" key="4">
    <source>
        <dbReference type="ARBA" id="ARBA00022960"/>
    </source>
</evidence>
<feature type="binding site" evidence="6">
    <location>
        <begin position="11"/>
        <end position="13"/>
    </location>
    <ligand>
        <name>ATP</name>
        <dbReference type="ChEBI" id="CHEBI:30616"/>
    </ligand>
</feature>
<keyword evidence="2 6" id="KW-0547">Nucleotide-binding</keyword>
<organism evidence="7 8">
    <name type="scientific">Persicitalea jodogahamensis</name>
    <dbReference type="NCBI Taxonomy" id="402147"/>
    <lineage>
        <taxon>Bacteria</taxon>
        <taxon>Pseudomonadati</taxon>
        <taxon>Bacteroidota</taxon>
        <taxon>Cytophagia</taxon>
        <taxon>Cytophagales</taxon>
        <taxon>Spirosomataceae</taxon>
        <taxon>Persicitalea</taxon>
    </lineage>
</organism>
<dbReference type="NCBIfam" id="NF010539">
    <property type="entry name" value="PRK13927.1"/>
    <property type="match status" value="1"/>
</dbReference>
<dbReference type="RefSeq" id="WP_189565135.1">
    <property type="nucleotide sequence ID" value="NZ_BMXF01000002.1"/>
</dbReference>
<dbReference type="GO" id="GO:0005737">
    <property type="term" value="C:cytoplasm"/>
    <property type="evidence" value="ECO:0007669"/>
    <property type="project" value="UniProtKB-SubCell"/>
</dbReference>
<evidence type="ECO:0000256" key="2">
    <source>
        <dbReference type="ARBA" id="ARBA00022741"/>
    </source>
</evidence>
<feature type="binding site" evidence="6">
    <location>
        <begin position="204"/>
        <end position="207"/>
    </location>
    <ligand>
        <name>ATP</name>
        <dbReference type="ChEBI" id="CHEBI:30616"/>
    </ligand>
</feature>
<evidence type="ECO:0000256" key="5">
    <source>
        <dbReference type="ARBA" id="ARBA00023458"/>
    </source>
</evidence>
<evidence type="ECO:0000256" key="1">
    <source>
        <dbReference type="ARBA" id="ARBA00022490"/>
    </source>
</evidence>
<keyword evidence="4 6" id="KW-0133">Cell shape</keyword>
<dbReference type="AlphaFoldDB" id="A0A8J3G996"/>
<dbReference type="Proteomes" id="UP000598271">
    <property type="component" value="Unassembled WGS sequence"/>
</dbReference>
<dbReference type="GO" id="GO:0008360">
    <property type="term" value="P:regulation of cell shape"/>
    <property type="evidence" value="ECO:0007669"/>
    <property type="project" value="UniProtKB-UniRule"/>
</dbReference>
<dbReference type="InterPro" id="IPR043129">
    <property type="entry name" value="ATPase_NBD"/>
</dbReference>
<dbReference type="CDD" id="cd10225">
    <property type="entry name" value="ASKHA_NBD_MreB-like"/>
    <property type="match status" value="1"/>
</dbReference>
<dbReference type="PANTHER" id="PTHR42749">
    <property type="entry name" value="CELL SHAPE-DETERMINING PROTEIN MREB"/>
    <property type="match status" value="1"/>
</dbReference>
<dbReference type="PANTHER" id="PTHR42749:SF1">
    <property type="entry name" value="CELL SHAPE-DETERMINING PROTEIN MREB"/>
    <property type="match status" value="1"/>
</dbReference>
<dbReference type="HAMAP" id="MF_02207">
    <property type="entry name" value="MreB"/>
    <property type="match status" value="1"/>
</dbReference>
<name>A0A8J3G996_9BACT</name>
<comment type="subunit">
    <text evidence="6">Forms polymers.</text>
</comment>
<keyword evidence="1 6" id="KW-0963">Cytoplasm</keyword>
<dbReference type="EMBL" id="BMXF01000002">
    <property type="protein sequence ID" value="GHB72734.1"/>
    <property type="molecule type" value="Genomic_DNA"/>
</dbReference>
<keyword evidence="8" id="KW-1185">Reference proteome</keyword>
<feature type="binding site" evidence="6">
    <location>
        <begin position="286"/>
        <end position="289"/>
    </location>
    <ligand>
        <name>ATP</name>
        <dbReference type="ChEBI" id="CHEBI:30616"/>
    </ligand>
</feature>
<protein>
    <recommendedName>
        <fullName evidence="6">Cell shape-determining protein MreB</fullName>
    </recommendedName>
</protein>
<dbReference type="Gene3D" id="3.30.420.40">
    <property type="match status" value="3"/>
</dbReference>
<sequence>MNHDIAIDLGTANFLIVHQNEIVVDQPSVVAFDRMTNKMLAVGNEAMQMEGKTHDNIRTVRPLQGGVIADYNAAEMMIRGMMAMVGLRRSFFKPFIRMVVCIPSGITEVEKRAVEDSAETLGARRLYLVHEPIAAAVGIGLNVEEPEGNMVVDIGGGTTEIALIASSGIICNQSVRVAGNTLDADIELYIRNEYHLLIGQPTAERIKQSIGAALTDLPESRREYEVKGRDLLTGMPKQIVVTQAEIAHCLDKSLSKIEESVMKLLEEMPPELAGDIFLRGMYLSGGGALLHGLDKRLSQKTHLQVHVAEDPLRMVAKGAGLTLNNIERAGYLIK</sequence>
<dbReference type="NCBIfam" id="TIGR00904">
    <property type="entry name" value="mreB"/>
    <property type="match status" value="1"/>
</dbReference>
<dbReference type="GO" id="GO:0000902">
    <property type="term" value="P:cell morphogenesis"/>
    <property type="evidence" value="ECO:0007669"/>
    <property type="project" value="InterPro"/>
</dbReference>
<gene>
    <name evidence="6 7" type="primary">mreB</name>
    <name evidence="7" type="ORF">GCM10007390_28540</name>
</gene>
<dbReference type="Pfam" id="PF06723">
    <property type="entry name" value="MreB_Mbl"/>
    <property type="match status" value="1"/>
</dbReference>
<feature type="binding site" evidence="6">
    <location>
        <begin position="156"/>
        <end position="158"/>
    </location>
    <ligand>
        <name>ATP</name>
        <dbReference type="ChEBI" id="CHEBI:30616"/>
    </ligand>
</feature>
<keyword evidence="3 6" id="KW-0067">ATP-binding</keyword>
<comment type="similarity">
    <text evidence="5 6">Belongs to the FtsA/MreB family.</text>
</comment>
<accession>A0A8J3G996</accession>